<dbReference type="EMBL" id="MU155266">
    <property type="protein sequence ID" value="KAF9477260.1"/>
    <property type="molecule type" value="Genomic_DNA"/>
</dbReference>
<reference evidence="2" key="1">
    <citation type="submission" date="2020-11" db="EMBL/GenBank/DDBJ databases">
        <authorList>
            <consortium name="DOE Joint Genome Institute"/>
            <person name="Ahrendt S."/>
            <person name="Riley R."/>
            <person name="Andreopoulos W."/>
            <person name="Labutti K."/>
            <person name="Pangilinan J."/>
            <person name="Ruiz-Duenas F.J."/>
            <person name="Barrasa J.M."/>
            <person name="Sanchez-Garcia M."/>
            <person name="Camarero S."/>
            <person name="Miyauchi S."/>
            <person name="Serrano A."/>
            <person name="Linde D."/>
            <person name="Babiker R."/>
            <person name="Drula E."/>
            <person name="Ayuso-Fernandez I."/>
            <person name="Pacheco R."/>
            <person name="Padilla G."/>
            <person name="Ferreira P."/>
            <person name="Barriuso J."/>
            <person name="Kellner H."/>
            <person name="Castanera R."/>
            <person name="Alfaro M."/>
            <person name="Ramirez L."/>
            <person name="Pisabarro A.G."/>
            <person name="Kuo A."/>
            <person name="Tritt A."/>
            <person name="Lipzen A."/>
            <person name="He G."/>
            <person name="Yan M."/>
            <person name="Ng V."/>
            <person name="Cullen D."/>
            <person name="Martin F."/>
            <person name="Rosso M.-N."/>
            <person name="Henrissat B."/>
            <person name="Hibbett D."/>
            <person name="Martinez A.T."/>
            <person name="Grigoriev I.V."/>
        </authorList>
    </citation>
    <scope>NUCLEOTIDE SEQUENCE</scope>
    <source>
        <strain evidence="2">CIRM-BRFM 674</strain>
    </source>
</reference>
<keyword evidence="1" id="KW-1133">Transmembrane helix</keyword>
<dbReference type="OrthoDB" id="3062801at2759"/>
<keyword evidence="3" id="KW-1185">Reference proteome</keyword>
<comment type="caution">
    <text evidence="2">The sequence shown here is derived from an EMBL/GenBank/DDBJ whole genome shotgun (WGS) entry which is preliminary data.</text>
</comment>
<dbReference type="AlphaFoldDB" id="A0A9P5Z062"/>
<name>A0A9P5Z062_9AGAR</name>
<feature type="transmembrane region" description="Helical" evidence="1">
    <location>
        <begin position="95"/>
        <end position="116"/>
    </location>
</feature>
<sequence>AFLIDTLPRQIYLYFLLCLPYMYFSRVAHLFEEAEISLPKIKQAVVEASRKAHEQNGIITHNWKFGPPAPNAAYLNLQRTWEFFIDSLMREWRTLNIVSVLLLSAILSILQIEMAVNDPVTVYTALLSMLCALMSLLYGCVYIIRFGSMRKVSKAAMWAAEAQRSTTCILWNVWVFLAMPATWLAWSMVLYLVCIMSLVWRTGSSDDPKSWNLTSTQALFPRTTVTVVMGLGIIYFGLIVNTLRRY</sequence>
<proteinExistence type="predicted"/>
<feature type="transmembrane region" description="Helical" evidence="1">
    <location>
        <begin position="12"/>
        <end position="31"/>
    </location>
</feature>
<dbReference type="Proteomes" id="UP000807469">
    <property type="component" value="Unassembled WGS sequence"/>
</dbReference>
<feature type="transmembrane region" description="Helical" evidence="1">
    <location>
        <begin position="122"/>
        <end position="144"/>
    </location>
</feature>
<accession>A0A9P5Z062</accession>
<organism evidence="2 3">
    <name type="scientific">Pholiota conissans</name>
    <dbReference type="NCBI Taxonomy" id="109636"/>
    <lineage>
        <taxon>Eukaryota</taxon>
        <taxon>Fungi</taxon>
        <taxon>Dikarya</taxon>
        <taxon>Basidiomycota</taxon>
        <taxon>Agaricomycotina</taxon>
        <taxon>Agaricomycetes</taxon>
        <taxon>Agaricomycetidae</taxon>
        <taxon>Agaricales</taxon>
        <taxon>Agaricineae</taxon>
        <taxon>Strophariaceae</taxon>
        <taxon>Pholiota</taxon>
    </lineage>
</organism>
<protein>
    <submittedName>
        <fullName evidence="2">Uncharacterized protein</fullName>
    </submittedName>
</protein>
<feature type="transmembrane region" description="Helical" evidence="1">
    <location>
        <begin position="173"/>
        <end position="199"/>
    </location>
</feature>
<gene>
    <name evidence="2" type="ORF">BDN70DRAFT_762261</name>
</gene>
<evidence type="ECO:0000256" key="1">
    <source>
        <dbReference type="SAM" id="Phobius"/>
    </source>
</evidence>
<evidence type="ECO:0000313" key="3">
    <source>
        <dbReference type="Proteomes" id="UP000807469"/>
    </source>
</evidence>
<evidence type="ECO:0000313" key="2">
    <source>
        <dbReference type="EMBL" id="KAF9477260.1"/>
    </source>
</evidence>
<keyword evidence="1" id="KW-0812">Transmembrane</keyword>
<keyword evidence="1" id="KW-0472">Membrane</keyword>
<feature type="non-terminal residue" evidence="2">
    <location>
        <position position="246"/>
    </location>
</feature>
<feature type="non-terminal residue" evidence="2">
    <location>
        <position position="1"/>
    </location>
</feature>
<feature type="transmembrane region" description="Helical" evidence="1">
    <location>
        <begin position="219"/>
        <end position="240"/>
    </location>
</feature>